<dbReference type="OrthoDB" id="87299at2"/>
<organism evidence="2 3">
    <name type="scientific">Cetobacterium ceti</name>
    <dbReference type="NCBI Taxonomy" id="180163"/>
    <lineage>
        <taxon>Bacteria</taxon>
        <taxon>Fusobacteriati</taxon>
        <taxon>Fusobacteriota</taxon>
        <taxon>Fusobacteriia</taxon>
        <taxon>Fusobacteriales</taxon>
        <taxon>Fusobacteriaceae</taxon>
        <taxon>Cetobacterium</taxon>
    </lineage>
</organism>
<dbReference type="PANTHER" id="PTHR43415">
    <property type="entry name" value="SPERMIDINE N(1)-ACETYLTRANSFERASE"/>
    <property type="match status" value="1"/>
</dbReference>
<name>A0A1T4MCV2_9FUSO</name>
<evidence type="ECO:0000259" key="1">
    <source>
        <dbReference type="PROSITE" id="PS51186"/>
    </source>
</evidence>
<keyword evidence="3" id="KW-1185">Reference proteome</keyword>
<evidence type="ECO:0000313" key="3">
    <source>
        <dbReference type="Proteomes" id="UP000191153"/>
    </source>
</evidence>
<dbReference type="InterPro" id="IPR000182">
    <property type="entry name" value="GNAT_dom"/>
</dbReference>
<reference evidence="2 3" key="1">
    <citation type="submission" date="2017-02" db="EMBL/GenBank/DDBJ databases">
        <authorList>
            <person name="Peterson S.W."/>
        </authorList>
    </citation>
    <scope>NUCLEOTIDE SEQUENCE [LARGE SCALE GENOMIC DNA]</scope>
    <source>
        <strain evidence="2 3">ATCC 700028</strain>
    </source>
</reference>
<dbReference type="GO" id="GO:0016747">
    <property type="term" value="F:acyltransferase activity, transferring groups other than amino-acyl groups"/>
    <property type="evidence" value="ECO:0007669"/>
    <property type="project" value="InterPro"/>
</dbReference>
<sequence length="171" mass="19992">MSIDIKVVFPNVYDAAKIVNYMEQIGKESDFLSFGEEGPQMTLSKEIGYIQHLQEENTKSFMLLFKKGEEIVGITTISIREDRPRMSHFGILGISILKKYWGLGYGNFLMEETLKISKERGIKKINLEVRTDNERAIKLYNKYNFEIEGKIIKNTFINNEYFDCYMMGREI</sequence>
<dbReference type="PANTHER" id="PTHR43415:SF3">
    <property type="entry name" value="GNAT-FAMILY ACETYLTRANSFERASE"/>
    <property type="match status" value="1"/>
</dbReference>
<dbReference type="Gene3D" id="3.40.630.30">
    <property type="match status" value="1"/>
</dbReference>
<dbReference type="STRING" id="180163.SAMN02745174_01162"/>
<evidence type="ECO:0000313" key="2">
    <source>
        <dbReference type="EMBL" id="SJZ64752.1"/>
    </source>
</evidence>
<dbReference type="SUPFAM" id="SSF55729">
    <property type="entry name" value="Acyl-CoA N-acyltransferases (Nat)"/>
    <property type="match status" value="1"/>
</dbReference>
<protein>
    <submittedName>
        <fullName evidence="2">Acetyltransferase (GNAT) family protein</fullName>
    </submittedName>
</protein>
<dbReference type="Pfam" id="PF00583">
    <property type="entry name" value="Acetyltransf_1"/>
    <property type="match status" value="1"/>
</dbReference>
<dbReference type="PROSITE" id="PS51186">
    <property type="entry name" value="GNAT"/>
    <property type="match status" value="1"/>
</dbReference>
<keyword evidence="2" id="KW-0808">Transferase</keyword>
<dbReference type="AlphaFoldDB" id="A0A1T4MCV2"/>
<feature type="domain" description="N-acetyltransferase" evidence="1">
    <location>
        <begin position="3"/>
        <end position="171"/>
    </location>
</feature>
<dbReference type="EMBL" id="FUWX01000008">
    <property type="protein sequence ID" value="SJZ64752.1"/>
    <property type="molecule type" value="Genomic_DNA"/>
</dbReference>
<dbReference type="RefSeq" id="WP_078693660.1">
    <property type="nucleotide sequence ID" value="NZ_FUWX01000008.1"/>
</dbReference>
<accession>A0A1T4MCV2</accession>
<dbReference type="InterPro" id="IPR016181">
    <property type="entry name" value="Acyl_CoA_acyltransferase"/>
</dbReference>
<dbReference type="Proteomes" id="UP000191153">
    <property type="component" value="Unassembled WGS sequence"/>
</dbReference>
<dbReference type="CDD" id="cd04301">
    <property type="entry name" value="NAT_SF"/>
    <property type="match status" value="1"/>
</dbReference>
<proteinExistence type="predicted"/>
<gene>
    <name evidence="2" type="ORF">SAMN02745174_01162</name>
</gene>